<proteinExistence type="predicted"/>
<name>A0A5E4PV15_9NEOP</name>
<dbReference type="EMBL" id="FZQP02000382">
    <property type="protein sequence ID" value="VVC88734.1"/>
    <property type="molecule type" value="Genomic_DNA"/>
</dbReference>
<feature type="signal peptide" evidence="1">
    <location>
        <begin position="1"/>
        <end position="26"/>
    </location>
</feature>
<evidence type="ECO:0000313" key="3">
    <source>
        <dbReference type="Proteomes" id="UP000324832"/>
    </source>
</evidence>
<keyword evidence="1" id="KW-0732">Signal</keyword>
<evidence type="ECO:0000256" key="1">
    <source>
        <dbReference type="SAM" id="SignalP"/>
    </source>
</evidence>
<accession>A0A5E4PV15</accession>
<reference evidence="2 3" key="1">
    <citation type="submission" date="2017-07" db="EMBL/GenBank/DDBJ databases">
        <authorList>
            <person name="Talla V."/>
            <person name="Backstrom N."/>
        </authorList>
    </citation>
    <scope>NUCLEOTIDE SEQUENCE [LARGE SCALE GENOMIC DNA]</scope>
</reference>
<dbReference type="AlphaFoldDB" id="A0A5E4PV15"/>
<dbReference type="Proteomes" id="UP000324832">
    <property type="component" value="Unassembled WGS sequence"/>
</dbReference>
<evidence type="ECO:0000313" key="2">
    <source>
        <dbReference type="EMBL" id="VVC88734.1"/>
    </source>
</evidence>
<sequence>MLSSIFKFLQISTIFTLCILYSISVGESDLCFSGARNTEGSTIYPISELSSSGALPFYMTLARYTVVGLWSRRTPAADKPTGIGNCWPFGKRDWRASREHSPHAALDANPRELHLHLYRSSVKYHPGYLFSVI</sequence>
<evidence type="ECO:0008006" key="4">
    <source>
        <dbReference type="Google" id="ProtNLM"/>
    </source>
</evidence>
<protein>
    <recommendedName>
        <fullName evidence="4">Secreted protein</fullName>
    </recommendedName>
</protein>
<keyword evidence="3" id="KW-1185">Reference proteome</keyword>
<gene>
    <name evidence="2" type="ORF">LSINAPIS_LOCUS2033</name>
</gene>
<organism evidence="2 3">
    <name type="scientific">Leptidea sinapis</name>
    <dbReference type="NCBI Taxonomy" id="189913"/>
    <lineage>
        <taxon>Eukaryota</taxon>
        <taxon>Metazoa</taxon>
        <taxon>Ecdysozoa</taxon>
        <taxon>Arthropoda</taxon>
        <taxon>Hexapoda</taxon>
        <taxon>Insecta</taxon>
        <taxon>Pterygota</taxon>
        <taxon>Neoptera</taxon>
        <taxon>Endopterygota</taxon>
        <taxon>Lepidoptera</taxon>
        <taxon>Glossata</taxon>
        <taxon>Ditrysia</taxon>
        <taxon>Papilionoidea</taxon>
        <taxon>Pieridae</taxon>
        <taxon>Dismorphiinae</taxon>
        <taxon>Leptidea</taxon>
    </lineage>
</organism>
<feature type="chain" id="PRO_5022930215" description="Secreted protein" evidence="1">
    <location>
        <begin position="27"/>
        <end position="133"/>
    </location>
</feature>